<proteinExistence type="predicted"/>
<keyword evidence="3" id="KW-1185">Reference proteome</keyword>
<dbReference type="STRING" id="485913.Krac_0129"/>
<evidence type="ECO:0000256" key="1">
    <source>
        <dbReference type="SAM" id="MobiDB-lite"/>
    </source>
</evidence>
<reference evidence="2 3" key="1">
    <citation type="journal article" date="2011" name="Stand. Genomic Sci.">
        <title>Non-contiguous finished genome sequence and contextual data of the filamentous soil bacterium Ktedonobacter racemifer type strain (SOSP1-21).</title>
        <authorList>
            <person name="Chang Y.J."/>
            <person name="Land M."/>
            <person name="Hauser L."/>
            <person name="Chertkov O."/>
            <person name="Del Rio T.G."/>
            <person name="Nolan M."/>
            <person name="Copeland A."/>
            <person name="Tice H."/>
            <person name="Cheng J.F."/>
            <person name="Lucas S."/>
            <person name="Han C."/>
            <person name="Goodwin L."/>
            <person name="Pitluck S."/>
            <person name="Ivanova N."/>
            <person name="Ovchinikova G."/>
            <person name="Pati A."/>
            <person name="Chen A."/>
            <person name="Palaniappan K."/>
            <person name="Mavromatis K."/>
            <person name="Liolios K."/>
            <person name="Brettin T."/>
            <person name="Fiebig A."/>
            <person name="Rohde M."/>
            <person name="Abt B."/>
            <person name="Goker M."/>
            <person name="Detter J.C."/>
            <person name="Woyke T."/>
            <person name="Bristow J."/>
            <person name="Eisen J.A."/>
            <person name="Markowitz V."/>
            <person name="Hugenholtz P."/>
            <person name="Kyrpides N.C."/>
            <person name="Klenk H.P."/>
            <person name="Lapidus A."/>
        </authorList>
    </citation>
    <scope>NUCLEOTIDE SEQUENCE [LARGE SCALE GENOMIC DNA]</scope>
    <source>
        <strain evidence="3">DSM 44963</strain>
    </source>
</reference>
<accession>D6U8U1</accession>
<organism evidence="2 3">
    <name type="scientific">Ktedonobacter racemifer DSM 44963</name>
    <dbReference type="NCBI Taxonomy" id="485913"/>
    <lineage>
        <taxon>Bacteria</taxon>
        <taxon>Bacillati</taxon>
        <taxon>Chloroflexota</taxon>
        <taxon>Ktedonobacteria</taxon>
        <taxon>Ktedonobacterales</taxon>
        <taxon>Ktedonobacteraceae</taxon>
        <taxon>Ktedonobacter</taxon>
    </lineage>
</organism>
<name>D6U8U1_KTERA</name>
<comment type="caution">
    <text evidence="2">The sequence shown here is derived from an EMBL/GenBank/DDBJ whole genome shotgun (WGS) entry which is preliminary data.</text>
</comment>
<sequence length="55" mass="6178">MHLAGHHVTPDPQSHATTRLPRAEGERRERHVAPGNTAHSTDPRQRDPSGLRPVW</sequence>
<dbReference type="InParanoid" id="D6U8U1"/>
<feature type="compositionally biased region" description="Basic and acidic residues" evidence="1">
    <location>
        <begin position="21"/>
        <end position="32"/>
    </location>
</feature>
<dbReference type="EMBL" id="ADVG01000006">
    <property type="protein sequence ID" value="EFH79651.1"/>
    <property type="molecule type" value="Genomic_DNA"/>
</dbReference>
<feature type="region of interest" description="Disordered" evidence="1">
    <location>
        <begin position="1"/>
        <end position="55"/>
    </location>
</feature>
<dbReference type="AlphaFoldDB" id="D6U8U1"/>
<evidence type="ECO:0000313" key="2">
    <source>
        <dbReference type="EMBL" id="EFH79651.1"/>
    </source>
</evidence>
<dbReference type="Proteomes" id="UP000004508">
    <property type="component" value="Unassembled WGS sequence"/>
</dbReference>
<protein>
    <submittedName>
        <fullName evidence="2">Uncharacterized protein</fullName>
    </submittedName>
</protein>
<evidence type="ECO:0000313" key="3">
    <source>
        <dbReference type="Proteomes" id="UP000004508"/>
    </source>
</evidence>
<gene>
    <name evidence="2" type="ORF">Krac_0129</name>
</gene>